<dbReference type="InterPro" id="IPR053772">
    <property type="entry name" value="At1g61320/At1g61330-like"/>
</dbReference>
<dbReference type="AlphaFoldDB" id="A0A0K9P857"/>
<dbReference type="PANTHER" id="PTHR34145:SF28">
    <property type="entry name" value="F-BOX DOMAIN-CONTAINING PROTEIN"/>
    <property type="match status" value="1"/>
</dbReference>
<accession>A0A0K9P857</accession>
<sequence length="421" mass="47598">MDSMPEAIVQHILSQISNARDIAVSNCVSMRWKDSVPYIPSLYFPRNLFEEAISEQSDASIGKMILAPLRLEELVIYYPFSAASLAMWLSHKSSSLRRLELRMDNFTSDNNQDSVESATTKLDCIELVKGLESLKLWGVCLINSPKWTAFNHLLKLEIVGAGLKDQSLFDALQACPNLTDLALLSCKGVSSVNIKFNKLENCRLDFLGAGHCMLSITSPKLQVLDIQGFHWIEVNHNHCLRSVSISKVSGRVYKVDLGKLDCLEYLSVRGVQWSWNALYSVLTLATEVKHLVMKVEFCGDLDKLLPFPLVDLVKFFNHHPKLCSFEIHGAMFAALCQKDSLRNLDSNFKIPCLEQLIITVRSPLNAEQKLNTLESLVKHSKNLKKLGIRISQMRNCQDNADDFFEEICGFAYMNNKVVYIE</sequence>
<comment type="caution">
    <text evidence="1">The sequence shown here is derived from an EMBL/GenBank/DDBJ whole genome shotgun (WGS) entry which is preliminary data.</text>
</comment>
<dbReference type="OrthoDB" id="9973021at2759"/>
<dbReference type="Gene3D" id="3.80.10.10">
    <property type="entry name" value="Ribonuclease Inhibitor"/>
    <property type="match status" value="1"/>
</dbReference>
<dbReference type="Proteomes" id="UP000036987">
    <property type="component" value="Unassembled WGS sequence"/>
</dbReference>
<dbReference type="EMBL" id="LFYR01001055">
    <property type="protein sequence ID" value="KMZ65191.1"/>
    <property type="molecule type" value="Genomic_DNA"/>
</dbReference>
<keyword evidence="2" id="KW-1185">Reference proteome</keyword>
<dbReference type="OMA" id="AKMEDSA"/>
<dbReference type="PANTHER" id="PTHR34145">
    <property type="entry name" value="OS02G0105600 PROTEIN"/>
    <property type="match status" value="1"/>
</dbReference>
<gene>
    <name evidence="1" type="ORF">ZOSMA_330G00020</name>
</gene>
<organism evidence="1 2">
    <name type="scientific">Zostera marina</name>
    <name type="common">Eelgrass</name>
    <dbReference type="NCBI Taxonomy" id="29655"/>
    <lineage>
        <taxon>Eukaryota</taxon>
        <taxon>Viridiplantae</taxon>
        <taxon>Streptophyta</taxon>
        <taxon>Embryophyta</taxon>
        <taxon>Tracheophyta</taxon>
        <taxon>Spermatophyta</taxon>
        <taxon>Magnoliopsida</taxon>
        <taxon>Liliopsida</taxon>
        <taxon>Zosteraceae</taxon>
        <taxon>Zostera</taxon>
    </lineage>
</organism>
<protein>
    <submittedName>
        <fullName evidence="1">F-box protein-like</fullName>
    </submittedName>
</protein>
<dbReference type="SUPFAM" id="SSF52047">
    <property type="entry name" value="RNI-like"/>
    <property type="match status" value="1"/>
</dbReference>
<dbReference type="InterPro" id="IPR032675">
    <property type="entry name" value="LRR_dom_sf"/>
</dbReference>
<proteinExistence type="predicted"/>
<name>A0A0K9P857_ZOSMR</name>
<reference evidence="2" key="1">
    <citation type="journal article" date="2016" name="Nature">
        <title>The genome of the seagrass Zostera marina reveals angiosperm adaptation to the sea.</title>
        <authorList>
            <person name="Olsen J.L."/>
            <person name="Rouze P."/>
            <person name="Verhelst B."/>
            <person name="Lin Y.-C."/>
            <person name="Bayer T."/>
            <person name="Collen J."/>
            <person name="Dattolo E."/>
            <person name="De Paoli E."/>
            <person name="Dittami S."/>
            <person name="Maumus F."/>
            <person name="Michel G."/>
            <person name="Kersting A."/>
            <person name="Lauritano C."/>
            <person name="Lohaus R."/>
            <person name="Toepel M."/>
            <person name="Tonon T."/>
            <person name="Vanneste K."/>
            <person name="Amirebrahimi M."/>
            <person name="Brakel J."/>
            <person name="Bostroem C."/>
            <person name="Chovatia M."/>
            <person name="Grimwood J."/>
            <person name="Jenkins J.W."/>
            <person name="Jueterbock A."/>
            <person name="Mraz A."/>
            <person name="Stam W.T."/>
            <person name="Tice H."/>
            <person name="Bornberg-Bauer E."/>
            <person name="Green P.J."/>
            <person name="Pearson G.A."/>
            <person name="Procaccini G."/>
            <person name="Duarte C.M."/>
            <person name="Schmutz J."/>
            <person name="Reusch T.B.H."/>
            <person name="Van de Peer Y."/>
        </authorList>
    </citation>
    <scope>NUCLEOTIDE SEQUENCE [LARGE SCALE GENOMIC DNA]</scope>
    <source>
        <strain evidence="2">cv. Finnish</strain>
    </source>
</reference>
<evidence type="ECO:0000313" key="1">
    <source>
        <dbReference type="EMBL" id="KMZ65191.1"/>
    </source>
</evidence>
<evidence type="ECO:0000313" key="2">
    <source>
        <dbReference type="Proteomes" id="UP000036987"/>
    </source>
</evidence>